<feature type="domain" description="Protein kinase" evidence="1">
    <location>
        <begin position="14"/>
        <end position="371"/>
    </location>
</feature>
<evidence type="ECO:0000313" key="2">
    <source>
        <dbReference type="EMBL" id="CAH3167641.1"/>
    </source>
</evidence>
<dbReference type="SMART" id="SM00219">
    <property type="entry name" value="TyrKc"/>
    <property type="match status" value="1"/>
</dbReference>
<reference evidence="2 3" key="1">
    <citation type="submission" date="2022-05" db="EMBL/GenBank/DDBJ databases">
        <authorList>
            <consortium name="Genoscope - CEA"/>
            <person name="William W."/>
        </authorList>
    </citation>
    <scope>NUCLEOTIDE SEQUENCE [LARGE SCALE GENOMIC DNA]</scope>
</reference>
<dbReference type="Proteomes" id="UP001159405">
    <property type="component" value="Unassembled WGS sequence"/>
</dbReference>
<dbReference type="PANTHER" id="PTHR24416">
    <property type="entry name" value="TYROSINE-PROTEIN KINASE RECEPTOR"/>
    <property type="match status" value="1"/>
</dbReference>
<dbReference type="PROSITE" id="PS50011">
    <property type="entry name" value="PROTEIN_KINASE_DOM"/>
    <property type="match status" value="1"/>
</dbReference>
<proteinExistence type="predicted"/>
<gene>
    <name evidence="2" type="ORF">PLOB_00008798</name>
</gene>
<evidence type="ECO:0000313" key="3">
    <source>
        <dbReference type="Proteomes" id="UP001159405"/>
    </source>
</evidence>
<feature type="non-terminal residue" evidence="2">
    <location>
        <position position="1"/>
    </location>
</feature>
<dbReference type="Gene3D" id="1.10.510.10">
    <property type="entry name" value="Transferase(Phosphotransferase) domain 1"/>
    <property type="match status" value="1"/>
</dbReference>
<sequence length="401" mass="46428">GLIIDHWEVDGDLVTLEDEIGEGAFGKVYKGTLVKPTNVSPQKFCLKPWKKTVKTISGSETYVVAVKMLHTLPDEVVRQDFLEEIQLMKAVGSHKNIVNMVGCCTVEEPVFLLVEYAPYGDLLHYLRKHRKTVLVYYFHLFKFRRSIMLFRGEGNKRICFNTPMSKAELGCSNTFTTPEDQIETSLNTEEEEKEDCNEDILTPGNLMAFAWHICQGMEYLARNGYVHRDLAARNVLIGEKKIAKVSDFGLSRHVYEEKVYHCKRNKKLPFKWMSTEAIFDHTFTTKSDVWAFGVVLWEIATLGGTPYPTIESEELFRLLKNGYRMEKPDTCNEELYKMMQDCWQDSPENRPTFTQILESLETIMQKENPYLYLTAADESQAEYNVRSFDNMAKESDDDQRE</sequence>
<dbReference type="InterPro" id="IPR001245">
    <property type="entry name" value="Ser-Thr/Tyr_kinase_cat_dom"/>
</dbReference>
<keyword evidence="3" id="KW-1185">Reference proteome</keyword>
<dbReference type="InterPro" id="IPR011009">
    <property type="entry name" value="Kinase-like_dom_sf"/>
</dbReference>
<name>A0ABN8QNI1_9CNID</name>
<dbReference type="InterPro" id="IPR008266">
    <property type="entry name" value="Tyr_kinase_AS"/>
</dbReference>
<dbReference type="PIRSF" id="PIRSF000615">
    <property type="entry name" value="TyrPK_CSF1-R"/>
    <property type="match status" value="1"/>
</dbReference>
<dbReference type="SUPFAM" id="SSF56112">
    <property type="entry name" value="Protein kinase-like (PK-like)"/>
    <property type="match status" value="1"/>
</dbReference>
<dbReference type="InterPro" id="IPR050122">
    <property type="entry name" value="RTK"/>
</dbReference>
<dbReference type="InterPro" id="IPR000719">
    <property type="entry name" value="Prot_kinase_dom"/>
</dbReference>
<comment type="caution">
    <text evidence="2">The sequence shown here is derived from an EMBL/GenBank/DDBJ whole genome shotgun (WGS) entry which is preliminary data.</text>
</comment>
<dbReference type="InterPro" id="IPR020635">
    <property type="entry name" value="Tyr_kinase_cat_dom"/>
</dbReference>
<dbReference type="PANTHER" id="PTHR24416:SF583">
    <property type="entry name" value="RECEPTOR PROTEIN-TYROSINE KINASE"/>
    <property type="match status" value="1"/>
</dbReference>
<dbReference type="Pfam" id="PF07714">
    <property type="entry name" value="PK_Tyr_Ser-Thr"/>
    <property type="match status" value="1"/>
</dbReference>
<evidence type="ECO:0000259" key="1">
    <source>
        <dbReference type="PROSITE" id="PS50011"/>
    </source>
</evidence>
<organism evidence="2 3">
    <name type="scientific">Porites lobata</name>
    <dbReference type="NCBI Taxonomy" id="104759"/>
    <lineage>
        <taxon>Eukaryota</taxon>
        <taxon>Metazoa</taxon>
        <taxon>Cnidaria</taxon>
        <taxon>Anthozoa</taxon>
        <taxon>Hexacorallia</taxon>
        <taxon>Scleractinia</taxon>
        <taxon>Fungiina</taxon>
        <taxon>Poritidae</taxon>
        <taxon>Porites</taxon>
    </lineage>
</organism>
<dbReference type="EMBL" id="CALNXK010000141">
    <property type="protein sequence ID" value="CAH3167641.1"/>
    <property type="molecule type" value="Genomic_DNA"/>
</dbReference>
<dbReference type="PROSITE" id="PS00109">
    <property type="entry name" value="PROTEIN_KINASE_TYR"/>
    <property type="match status" value="1"/>
</dbReference>
<dbReference type="Gene3D" id="3.30.200.20">
    <property type="entry name" value="Phosphorylase Kinase, domain 1"/>
    <property type="match status" value="1"/>
</dbReference>
<accession>A0ABN8QNI1</accession>
<protein>
    <recommendedName>
        <fullName evidence="1">Protein kinase domain-containing protein</fullName>
    </recommendedName>
</protein>
<dbReference type="CDD" id="cd00192">
    <property type="entry name" value="PTKc"/>
    <property type="match status" value="1"/>
</dbReference>
<feature type="non-terminal residue" evidence="2">
    <location>
        <position position="401"/>
    </location>
</feature>